<dbReference type="RefSeq" id="XP_030644968.1">
    <property type="nucleotide sequence ID" value="XM_030789108.1"/>
</dbReference>
<proteinExistence type="inferred from homology"/>
<dbReference type="CTD" id="23154"/>
<feature type="region of interest" description="Disordered" evidence="3">
    <location>
        <begin position="153"/>
        <end position="238"/>
    </location>
</feature>
<feature type="compositionally biased region" description="Polar residues" evidence="3">
    <location>
        <begin position="156"/>
        <end position="165"/>
    </location>
</feature>
<dbReference type="GO" id="GO:0048168">
    <property type="term" value="P:regulation of neuronal synaptic plasticity"/>
    <property type="evidence" value="ECO:0007669"/>
    <property type="project" value="TreeGrafter"/>
</dbReference>
<protein>
    <recommendedName>
        <fullName evidence="2">Neurochondrin</fullName>
    </recommendedName>
</protein>
<evidence type="ECO:0000256" key="2">
    <source>
        <dbReference type="ARBA" id="ARBA00018324"/>
    </source>
</evidence>
<keyword evidence="4" id="KW-1185">Reference proteome</keyword>
<accession>A0A6J2WKZ1</accession>
<dbReference type="GO" id="GO:0031175">
    <property type="term" value="P:neuron projection development"/>
    <property type="evidence" value="ECO:0007669"/>
    <property type="project" value="TreeGrafter"/>
</dbReference>
<name>A0A6J2WKZ1_CHACN</name>
<dbReference type="PANTHER" id="PTHR13109">
    <property type="entry name" value="NEUROCHONDRIN"/>
    <property type="match status" value="1"/>
</dbReference>
<evidence type="ECO:0000313" key="4">
    <source>
        <dbReference type="Proteomes" id="UP000504632"/>
    </source>
</evidence>
<dbReference type="Proteomes" id="UP000504632">
    <property type="component" value="Chromosome 12"/>
</dbReference>
<feature type="compositionally biased region" description="Polar residues" evidence="3">
    <location>
        <begin position="21"/>
        <end position="39"/>
    </location>
</feature>
<dbReference type="PANTHER" id="PTHR13109:SF7">
    <property type="entry name" value="NEUROCHONDRIN"/>
    <property type="match status" value="1"/>
</dbReference>
<dbReference type="SUPFAM" id="SSF48371">
    <property type="entry name" value="ARM repeat"/>
    <property type="match status" value="1"/>
</dbReference>
<evidence type="ECO:0000256" key="1">
    <source>
        <dbReference type="ARBA" id="ARBA00006927"/>
    </source>
</evidence>
<dbReference type="Pfam" id="PF05536">
    <property type="entry name" value="Neurochondrin"/>
    <property type="match status" value="2"/>
</dbReference>
<gene>
    <name evidence="5" type="primary">ncdn</name>
</gene>
<comment type="similarity">
    <text evidence="1">Belongs to the neurochondrin family.</text>
</comment>
<dbReference type="AlphaFoldDB" id="A0A6J2WKZ1"/>
<feature type="region of interest" description="Disordered" evidence="3">
    <location>
        <begin position="1"/>
        <end position="39"/>
    </location>
</feature>
<dbReference type="FunCoup" id="A0A6J2WKZ1">
    <property type="interactions" value="778"/>
</dbReference>
<dbReference type="GO" id="GO:0030425">
    <property type="term" value="C:dendrite"/>
    <property type="evidence" value="ECO:0007669"/>
    <property type="project" value="TreeGrafter"/>
</dbReference>
<reference evidence="5" key="1">
    <citation type="submission" date="2025-08" db="UniProtKB">
        <authorList>
            <consortium name="RefSeq"/>
        </authorList>
    </citation>
    <scope>IDENTIFICATION</scope>
</reference>
<dbReference type="InterPro" id="IPR008709">
    <property type="entry name" value="Neurochondrin"/>
</dbReference>
<dbReference type="OrthoDB" id="8186546at2759"/>
<evidence type="ECO:0000256" key="3">
    <source>
        <dbReference type="SAM" id="MobiDB-lite"/>
    </source>
</evidence>
<dbReference type="InParanoid" id="A0A6J2WKZ1"/>
<evidence type="ECO:0000313" key="5">
    <source>
        <dbReference type="RefSeq" id="XP_030644968.1"/>
    </source>
</evidence>
<sequence length="832" mass="89938">MAESGGPLIAAESPKAHPQDSTETAGTDEGNSASVSNGLSHAQQEVLERCLHALTHAKNDSHTLAALLLITRLCPAKQLDSGTLHRIFEAVGLNLPARLLVTAVRGSDGSGLPPEELLSLGTALLAALSTDPGMAAHPQFLSTIPLLLGLVADGPPQSSKNQSGDPGSPCPPTEEYVSSPKPKHADQACREGIATASDTQRASSGVKGPGQHQGDRDSSTPGKGAETADGREQNPSTSLDEALAADCYQVLNTICALPRGPEQLLNRGAVPALCRAVTGQQTLSREKGLPLLGHLLSSGVRERAWTRHQPELLSLLEFVCLNFCQISNQERLQMCSCLPQFLPPPGGAVECTELKRIVSNLWQAVRPMVQSKLTTAHLGPVLVLSACLLDLCRWDNVGPPKFCCLLVNRACVEIRMGLEEPPGTELSPQQQHTLTACYRITEAAMEQACSQGLGNTSTQSQSAVSGLSLQQSRQVLDALEEASSAMIYYLKQVGQSQYDDPFIYATFRALCAWLAEETSCLKDEVTDLLPFLIGYAESFLQGERKGKGLANWMSEMSVNDRSQEGTWTGEDPLRYLLPALCHLSAEEGPRRVLLTLDTPALLVGFLNRGWGVLRGQSGKTVTRDPSMETACSALLNFVVTEPERVRTDACFASLETLLSEALPVLLHKPRLLVLTANFCTLGLMTGRLKPPSTGPAEPAQRQFFSVTLRFLLSALEPGTLDGQVRISRLWEEWWEEAGELWRLSLQALGDCVRALPWITAVVREEGWLQNTLSILSSGSVLPDPQTGDALEEALSAMASHCQLCRQDIRAHMRKEAKSALYCMTRLKKSLSD</sequence>
<dbReference type="GeneID" id="115825271"/>
<organism evidence="4 5">
    <name type="scientific">Chanos chanos</name>
    <name type="common">Milkfish</name>
    <name type="synonym">Mugil chanos</name>
    <dbReference type="NCBI Taxonomy" id="29144"/>
    <lineage>
        <taxon>Eukaryota</taxon>
        <taxon>Metazoa</taxon>
        <taxon>Chordata</taxon>
        <taxon>Craniata</taxon>
        <taxon>Vertebrata</taxon>
        <taxon>Euteleostomi</taxon>
        <taxon>Actinopterygii</taxon>
        <taxon>Neopterygii</taxon>
        <taxon>Teleostei</taxon>
        <taxon>Ostariophysi</taxon>
        <taxon>Gonorynchiformes</taxon>
        <taxon>Chanidae</taxon>
        <taxon>Chanos</taxon>
    </lineage>
</organism>
<dbReference type="InterPro" id="IPR016024">
    <property type="entry name" value="ARM-type_fold"/>
</dbReference>